<dbReference type="InterPro" id="IPR036640">
    <property type="entry name" value="ABC1_TM_sf"/>
</dbReference>
<evidence type="ECO:0000256" key="1">
    <source>
        <dbReference type="ARBA" id="ARBA00004651"/>
    </source>
</evidence>
<dbReference type="SUPFAM" id="SSF90123">
    <property type="entry name" value="ABC transporter transmembrane region"/>
    <property type="match status" value="1"/>
</dbReference>
<dbReference type="Gene3D" id="3.40.50.300">
    <property type="entry name" value="P-loop containing nucleotide triphosphate hydrolases"/>
    <property type="match status" value="1"/>
</dbReference>
<dbReference type="GO" id="GO:0005886">
    <property type="term" value="C:plasma membrane"/>
    <property type="evidence" value="ECO:0007669"/>
    <property type="project" value="UniProtKB-SubCell"/>
</dbReference>
<dbReference type="PROSITE" id="PS00211">
    <property type="entry name" value="ABC_TRANSPORTER_1"/>
    <property type="match status" value="1"/>
</dbReference>
<evidence type="ECO:0000256" key="10">
    <source>
        <dbReference type="SAM" id="MobiDB-lite"/>
    </source>
</evidence>
<feature type="transmembrane region" description="Helical" evidence="11">
    <location>
        <begin position="186"/>
        <end position="204"/>
    </location>
</feature>
<dbReference type="GO" id="GO:0016887">
    <property type="term" value="F:ATP hydrolysis activity"/>
    <property type="evidence" value="ECO:0007669"/>
    <property type="project" value="InterPro"/>
</dbReference>
<keyword evidence="15" id="KW-1185">Reference proteome</keyword>
<organism evidence="14 15">
    <name type="scientific">Modestobacter roseus</name>
    <dbReference type="NCBI Taxonomy" id="1181884"/>
    <lineage>
        <taxon>Bacteria</taxon>
        <taxon>Bacillati</taxon>
        <taxon>Actinomycetota</taxon>
        <taxon>Actinomycetes</taxon>
        <taxon>Geodermatophilales</taxon>
        <taxon>Geodermatophilaceae</taxon>
        <taxon>Modestobacter</taxon>
    </lineage>
</organism>
<evidence type="ECO:0000259" key="12">
    <source>
        <dbReference type="PROSITE" id="PS50893"/>
    </source>
</evidence>
<dbReference type="CDD" id="cd18546">
    <property type="entry name" value="ABC_6TM_Rv0194_D2_like"/>
    <property type="match status" value="1"/>
</dbReference>
<feature type="domain" description="ABC transporter" evidence="12">
    <location>
        <begin position="385"/>
        <end position="618"/>
    </location>
</feature>
<feature type="region of interest" description="Disordered" evidence="10">
    <location>
        <begin position="1"/>
        <end position="23"/>
    </location>
</feature>
<evidence type="ECO:0000256" key="5">
    <source>
        <dbReference type="ARBA" id="ARBA00022741"/>
    </source>
</evidence>
<dbReference type="EMBL" id="VLKF01000001">
    <property type="protein sequence ID" value="TWH75702.1"/>
    <property type="molecule type" value="Genomic_DNA"/>
</dbReference>
<dbReference type="GO" id="GO:0005524">
    <property type="term" value="F:ATP binding"/>
    <property type="evidence" value="ECO:0007669"/>
    <property type="project" value="UniProtKB-KW"/>
</dbReference>
<feature type="transmembrane region" description="Helical" evidence="11">
    <location>
        <begin position="64"/>
        <end position="90"/>
    </location>
</feature>
<reference evidence="14 15" key="1">
    <citation type="submission" date="2019-07" db="EMBL/GenBank/DDBJ databases">
        <title>R&amp;d 2014.</title>
        <authorList>
            <person name="Klenk H.-P."/>
        </authorList>
    </citation>
    <scope>NUCLEOTIDE SEQUENCE [LARGE SCALE GENOMIC DNA]</scope>
    <source>
        <strain evidence="14 15">DSM 45764</strain>
    </source>
</reference>
<dbReference type="InterPro" id="IPR039421">
    <property type="entry name" value="Type_1_exporter"/>
</dbReference>
<evidence type="ECO:0000313" key="14">
    <source>
        <dbReference type="EMBL" id="TWH75702.1"/>
    </source>
</evidence>
<keyword evidence="8 11" id="KW-0472">Membrane</keyword>
<dbReference type="FunFam" id="3.40.50.300:FF:000299">
    <property type="entry name" value="ABC transporter ATP-binding protein/permease"/>
    <property type="match status" value="1"/>
</dbReference>
<feature type="compositionally biased region" description="Basic and acidic residues" evidence="10">
    <location>
        <begin position="1"/>
        <end position="15"/>
    </location>
</feature>
<evidence type="ECO:0000256" key="2">
    <source>
        <dbReference type="ARBA" id="ARBA00022448"/>
    </source>
</evidence>
<dbReference type="SUPFAM" id="SSF52540">
    <property type="entry name" value="P-loop containing nucleoside triphosphate hydrolases"/>
    <property type="match status" value="1"/>
</dbReference>
<evidence type="ECO:0000256" key="3">
    <source>
        <dbReference type="ARBA" id="ARBA00022475"/>
    </source>
</evidence>
<evidence type="ECO:0000256" key="7">
    <source>
        <dbReference type="ARBA" id="ARBA00022989"/>
    </source>
</evidence>
<evidence type="ECO:0000256" key="6">
    <source>
        <dbReference type="ARBA" id="ARBA00022840"/>
    </source>
</evidence>
<dbReference type="Proteomes" id="UP000321490">
    <property type="component" value="Unassembled WGS sequence"/>
</dbReference>
<feature type="transmembrane region" description="Helical" evidence="11">
    <location>
        <begin position="285"/>
        <end position="308"/>
    </location>
</feature>
<comment type="subcellular location">
    <subcellularLocation>
        <location evidence="1">Cell membrane</location>
        <topology evidence="1">Multi-pass membrane protein</topology>
    </subcellularLocation>
</comment>
<dbReference type="PROSITE" id="PS50929">
    <property type="entry name" value="ABC_TM1F"/>
    <property type="match status" value="1"/>
</dbReference>
<evidence type="ECO:0000313" key="15">
    <source>
        <dbReference type="Proteomes" id="UP000321490"/>
    </source>
</evidence>
<evidence type="ECO:0000256" key="9">
    <source>
        <dbReference type="ARBA" id="ARBA00061644"/>
    </source>
</evidence>
<comment type="similarity">
    <text evidence="9">Belongs to the ABC transporter superfamily. Lipid exporter (TC 3.A.1.106) family.</text>
</comment>
<keyword evidence="7 11" id="KW-1133">Transmembrane helix</keyword>
<keyword evidence="6" id="KW-0067">ATP-binding</keyword>
<dbReference type="Gene3D" id="1.20.1560.10">
    <property type="entry name" value="ABC transporter type 1, transmembrane domain"/>
    <property type="match status" value="1"/>
</dbReference>
<proteinExistence type="inferred from homology"/>
<dbReference type="PANTHER" id="PTHR24221">
    <property type="entry name" value="ATP-BINDING CASSETTE SUB-FAMILY B"/>
    <property type="match status" value="1"/>
</dbReference>
<feature type="domain" description="ABC transmembrane type-1" evidence="13">
    <location>
        <begin position="66"/>
        <end position="351"/>
    </location>
</feature>
<keyword evidence="2" id="KW-0813">Transport</keyword>
<dbReference type="RefSeq" id="WP_166521390.1">
    <property type="nucleotide sequence ID" value="NZ_VLKF01000001.1"/>
</dbReference>
<gene>
    <name evidence="14" type="ORF">JD78_04266</name>
</gene>
<dbReference type="Pfam" id="PF00005">
    <property type="entry name" value="ABC_tran"/>
    <property type="match status" value="1"/>
</dbReference>
<dbReference type="PROSITE" id="PS50893">
    <property type="entry name" value="ABC_TRANSPORTER_2"/>
    <property type="match status" value="1"/>
</dbReference>
<dbReference type="PANTHER" id="PTHR24221:SF654">
    <property type="entry name" value="ATP-BINDING CASSETTE SUB-FAMILY B MEMBER 6"/>
    <property type="match status" value="1"/>
</dbReference>
<feature type="transmembrane region" description="Helical" evidence="11">
    <location>
        <begin position="102"/>
        <end position="122"/>
    </location>
</feature>
<dbReference type="InterPro" id="IPR011527">
    <property type="entry name" value="ABC1_TM_dom"/>
</dbReference>
<dbReference type="Pfam" id="PF00664">
    <property type="entry name" value="ABC_membrane"/>
    <property type="match status" value="1"/>
</dbReference>
<dbReference type="GO" id="GO:0034040">
    <property type="term" value="F:ATPase-coupled lipid transmembrane transporter activity"/>
    <property type="evidence" value="ECO:0007669"/>
    <property type="project" value="TreeGrafter"/>
</dbReference>
<sequence>MPGDHPRDRRGRRDLPGGAPADAHADWRGVAAEDAGELSTSASTFLRGRSRRLLGELLRPHRRALWALLAVIVAQNAAWLAGPLLIGIGVDVALPALVDGDAWPLVWVTAAMVGAACADAGLRYVFLTGSGRVGQAVLLTLRRRVFTHVQHLPLSFHERYTSGKTISRLTSDVEALAELLDEGLDGLLTALFSVVGIGVVLLVLDLPLGLVALLGFPALFLIGRWFQRNSTIAYRRTRETVAALIVQFTETFGGIRAVQAFRREPRNDELHTELNEANRRAHHHAFWLIAVFVPAVTTVANLVTVGVLGYGALRVIDGDLAVGVLLSFLLYLRRFFDPLQDIAMFYNSYQSASAALEKLSGVLEERSTVPEPADPTPLPSPAGELVFDEVRFGYGAATVLPELDLTIPAGQTVALVGATGAGKSTLARLAARFYDPLAGQVRLDGVPLDRLADADLRRAVVMVTQESFLFSGSIADNIGFGRPDATRAEVEEAARAIGADTFIRALPEGYDTDVRKRGGRLSAGQRQLVSFARAFLADPAVLVLDEATSSLDVPSERLVQRALQTLLADRTALIIAHRLSTVEIADRVLVMEAGQVVEDGAPAELITGTGRFAGLHRAWADSLA</sequence>
<dbReference type="InterPro" id="IPR003593">
    <property type="entry name" value="AAA+_ATPase"/>
</dbReference>
<accession>A0A562IXS7</accession>
<dbReference type="InterPro" id="IPR017871">
    <property type="entry name" value="ABC_transporter-like_CS"/>
</dbReference>
<protein>
    <submittedName>
        <fullName evidence="14">ABC-type multidrug transport system fused ATPase/permease subunit</fullName>
    </submittedName>
</protein>
<dbReference type="SMART" id="SM00382">
    <property type="entry name" value="AAA"/>
    <property type="match status" value="1"/>
</dbReference>
<dbReference type="AlphaFoldDB" id="A0A562IXS7"/>
<keyword evidence="5" id="KW-0547">Nucleotide-binding</keyword>
<feature type="transmembrane region" description="Helical" evidence="11">
    <location>
        <begin position="210"/>
        <end position="226"/>
    </location>
</feature>
<dbReference type="InterPro" id="IPR003439">
    <property type="entry name" value="ABC_transporter-like_ATP-bd"/>
</dbReference>
<keyword evidence="3" id="KW-1003">Cell membrane</keyword>
<dbReference type="GO" id="GO:0140359">
    <property type="term" value="F:ABC-type transporter activity"/>
    <property type="evidence" value="ECO:0007669"/>
    <property type="project" value="InterPro"/>
</dbReference>
<evidence type="ECO:0000256" key="4">
    <source>
        <dbReference type="ARBA" id="ARBA00022692"/>
    </source>
</evidence>
<name>A0A562IXS7_9ACTN</name>
<dbReference type="InterPro" id="IPR027417">
    <property type="entry name" value="P-loop_NTPase"/>
</dbReference>
<evidence type="ECO:0000259" key="13">
    <source>
        <dbReference type="PROSITE" id="PS50929"/>
    </source>
</evidence>
<comment type="caution">
    <text evidence="14">The sequence shown here is derived from an EMBL/GenBank/DDBJ whole genome shotgun (WGS) entry which is preliminary data.</text>
</comment>
<keyword evidence="4 11" id="KW-0812">Transmembrane</keyword>
<evidence type="ECO:0000256" key="11">
    <source>
        <dbReference type="SAM" id="Phobius"/>
    </source>
</evidence>
<evidence type="ECO:0000256" key="8">
    <source>
        <dbReference type="ARBA" id="ARBA00023136"/>
    </source>
</evidence>